<keyword evidence="3" id="KW-1185">Reference proteome</keyword>
<comment type="caution">
    <text evidence="2">The sequence shown here is derived from an EMBL/GenBank/DDBJ whole genome shotgun (WGS) entry which is preliminary data.</text>
</comment>
<accession>A0A3M7TNJ4</accession>
<keyword evidence="1" id="KW-1133">Transmembrane helix</keyword>
<name>A0A3M7TNJ4_9BACI</name>
<keyword evidence="1" id="KW-0472">Membrane</keyword>
<feature type="transmembrane region" description="Helical" evidence="1">
    <location>
        <begin position="41"/>
        <end position="62"/>
    </location>
</feature>
<reference evidence="2 3" key="1">
    <citation type="submission" date="2018-10" db="EMBL/GenBank/DDBJ databases">
        <title>Bacillus Keqinensis sp. nov., a moderately halophilic bacterium isolated from a saline-alkaline lake.</title>
        <authorList>
            <person name="Wang H."/>
        </authorList>
    </citation>
    <scope>NUCLEOTIDE SEQUENCE [LARGE SCALE GENOMIC DNA]</scope>
    <source>
        <strain evidence="2 3">KQ-3</strain>
    </source>
</reference>
<evidence type="ECO:0000313" key="3">
    <source>
        <dbReference type="Proteomes" id="UP000278746"/>
    </source>
</evidence>
<dbReference type="Proteomes" id="UP000278746">
    <property type="component" value="Unassembled WGS sequence"/>
</dbReference>
<organism evidence="2 3">
    <name type="scientific">Alteribacter keqinensis</name>
    <dbReference type="NCBI Taxonomy" id="2483800"/>
    <lineage>
        <taxon>Bacteria</taxon>
        <taxon>Bacillati</taxon>
        <taxon>Bacillota</taxon>
        <taxon>Bacilli</taxon>
        <taxon>Bacillales</taxon>
        <taxon>Bacillaceae</taxon>
        <taxon>Alteribacter</taxon>
    </lineage>
</organism>
<protein>
    <submittedName>
        <fullName evidence="2">Uncharacterized protein</fullName>
    </submittedName>
</protein>
<evidence type="ECO:0000313" key="2">
    <source>
        <dbReference type="EMBL" id="RNA66814.1"/>
    </source>
</evidence>
<keyword evidence="1" id="KW-0812">Transmembrane</keyword>
<evidence type="ECO:0000256" key="1">
    <source>
        <dbReference type="SAM" id="Phobius"/>
    </source>
</evidence>
<sequence>MRGTLPSIHYRFAVPVMRFTARPIKRDANFIRKLNRKRRTILRMMILMAFTSALLWGCLTIPEKTRNLNLAFVLVFSMRKGTGSYPVFSRTNKPTMKVKIHRI</sequence>
<dbReference type="EMBL" id="RHIB01000003">
    <property type="protein sequence ID" value="RNA66814.1"/>
    <property type="molecule type" value="Genomic_DNA"/>
</dbReference>
<gene>
    <name evidence="2" type="ORF">EBO34_16540</name>
</gene>
<dbReference type="AlphaFoldDB" id="A0A3M7TNJ4"/>
<proteinExistence type="predicted"/>